<keyword evidence="3" id="KW-0808">Transferase</keyword>
<dbReference type="SUPFAM" id="SSF56112">
    <property type="entry name" value="Protein kinase-like (PK-like)"/>
    <property type="match status" value="1"/>
</dbReference>
<dbReference type="InterPro" id="IPR000719">
    <property type="entry name" value="Prot_kinase_dom"/>
</dbReference>
<reference evidence="3" key="1">
    <citation type="journal article" date="2023" name="Mol. Phylogenet. Evol.">
        <title>Genome-scale phylogeny and comparative genomics of the fungal order Sordariales.</title>
        <authorList>
            <person name="Hensen N."/>
            <person name="Bonometti L."/>
            <person name="Westerberg I."/>
            <person name="Brannstrom I.O."/>
            <person name="Guillou S."/>
            <person name="Cros-Aarteil S."/>
            <person name="Calhoun S."/>
            <person name="Haridas S."/>
            <person name="Kuo A."/>
            <person name="Mondo S."/>
            <person name="Pangilinan J."/>
            <person name="Riley R."/>
            <person name="LaButti K."/>
            <person name="Andreopoulos B."/>
            <person name="Lipzen A."/>
            <person name="Chen C."/>
            <person name="Yan M."/>
            <person name="Daum C."/>
            <person name="Ng V."/>
            <person name="Clum A."/>
            <person name="Steindorff A."/>
            <person name="Ohm R.A."/>
            <person name="Martin F."/>
            <person name="Silar P."/>
            <person name="Natvig D.O."/>
            <person name="Lalanne C."/>
            <person name="Gautier V."/>
            <person name="Ament-Velasquez S.L."/>
            <person name="Kruys A."/>
            <person name="Hutchinson M.I."/>
            <person name="Powell A.J."/>
            <person name="Barry K."/>
            <person name="Miller A.N."/>
            <person name="Grigoriev I.V."/>
            <person name="Debuchy R."/>
            <person name="Gladieux P."/>
            <person name="Hiltunen Thoren M."/>
            <person name="Johannesson H."/>
        </authorList>
    </citation>
    <scope>NUCLEOTIDE SEQUENCE</scope>
    <source>
        <strain evidence="3">CBS 958.72</strain>
    </source>
</reference>
<dbReference type="GO" id="GO:0005634">
    <property type="term" value="C:nucleus"/>
    <property type="evidence" value="ECO:0007669"/>
    <property type="project" value="TreeGrafter"/>
</dbReference>
<dbReference type="PANTHER" id="PTHR44167">
    <property type="entry name" value="OVARIAN-SPECIFIC SERINE/THREONINE-PROTEIN KINASE LOK-RELATED"/>
    <property type="match status" value="1"/>
</dbReference>
<comment type="caution">
    <text evidence="3">The sequence shown here is derived from an EMBL/GenBank/DDBJ whole genome shotgun (WGS) entry which is preliminary data.</text>
</comment>
<evidence type="ECO:0000256" key="1">
    <source>
        <dbReference type="SAM" id="MobiDB-lite"/>
    </source>
</evidence>
<dbReference type="GO" id="GO:0005524">
    <property type="term" value="F:ATP binding"/>
    <property type="evidence" value="ECO:0007669"/>
    <property type="project" value="InterPro"/>
</dbReference>
<dbReference type="Gene3D" id="1.10.510.10">
    <property type="entry name" value="Transferase(Phosphotransferase) domain 1"/>
    <property type="match status" value="1"/>
</dbReference>
<proteinExistence type="predicted"/>
<dbReference type="GO" id="GO:0005737">
    <property type="term" value="C:cytoplasm"/>
    <property type="evidence" value="ECO:0007669"/>
    <property type="project" value="TreeGrafter"/>
</dbReference>
<feature type="region of interest" description="Disordered" evidence="1">
    <location>
        <begin position="70"/>
        <end position="95"/>
    </location>
</feature>
<evidence type="ECO:0000313" key="3">
    <source>
        <dbReference type="EMBL" id="KAK3365203.1"/>
    </source>
</evidence>
<evidence type="ECO:0000259" key="2">
    <source>
        <dbReference type="PROSITE" id="PS50011"/>
    </source>
</evidence>
<dbReference type="GO" id="GO:0004674">
    <property type="term" value="F:protein serine/threonine kinase activity"/>
    <property type="evidence" value="ECO:0007669"/>
    <property type="project" value="TreeGrafter"/>
</dbReference>
<organism evidence="3 4">
    <name type="scientific">Lasiosphaeria ovina</name>
    <dbReference type="NCBI Taxonomy" id="92902"/>
    <lineage>
        <taxon>Eukaryota</taxon>
        <taxon>Fungi</taxon>
        <taxon>Dikarya</taxon>
        <taxon>Ascomycota</taxon>
        <taxon>Pezizomycotina</taxon>
        <taxon>Sordariomycetes</taxon>
        <taxon>Sordariomycetidae</taxon>
        <taxon>Sordariales</taxon>
        <taxon>Lasiosphaeriaceae</taxon>
        <taxon>Lasiosphaeria</taxon>
    </lineage>
</organism>
<gene>
    <name evidence="3" type="ORF">B0T24DRAFT_428102</name>
</gene>
<dbReference type="GO" id="GO:0044773">
    <property type="term" value="P:mitotic DNA damage checkpoint signaling"/>
    <property type="evidence" value="ECO:0007669"/>
    <property type="project" value="TreeGrafter"/>
</dbReference>
<feature type="domain" description="Protein kinase" evidence="2">
    <location>
        <begin position="259"/>
        <end position="550"/>
    </location>
</feature>
<name>A0AAE0N031_9PEZI</name>
<dbReference type="PANTHER" id="PTHR44167:SF24">
    <property type="entry name" value="SERINE_THREONINE-PROTEIN KINASE CHK2"/>
    <property type="match status" value="1"/>
</dbReference>
<reference evidence="3" key="2">
    <citation type="submission" date="2023-06" db="EMBL/GenBank/DDBJ databases">
        <authorList>
            <consortium name="Lawrence Berkeley National Laboratory"/>
            <person name="Haridas S."/>
            <person name="Hensen N."/>
            <person name="Bonometti L."/>
            <person name="Westerberg I."/>
            <person name="Brannstrom I.O."/>
            <person name="Guillou S."/>
            <person name="Cros-Aarteil S."/>
            <person name="Calhoun S."/>
            <person name="Kuo A."/>
            <person name="Mondo S."/>
            <person name="Pangilinan J."/>
            <person name="Riley R."/>
            <person name="Labutti K."/>
            <person name="Andreopoulos B."/>
            <person name="Lipzen A."/>
            <person name="Chen C."/>
            <person name="Yanf M."/>
            <person name="Daum C."/>
            <person name="Ng V."/>
            <person name="Clum A."/>
            <person name="Steindorff A."/>
            <person name="Ohm R."/>
            <person name="Martin F."/>
            <person name="Silar P."/>
            <person name="Natvig D."/>
            <person name="Lalanne C."/>
            <person name="Gautier V."/>
            <person name="Ament-Velasquez S.L."/>
            <person name="Kruys A."/>
            <person name="Hutchinson M.I."/>
            <person name="Powell A.J."/>
            <person name="Barry K."/>
            <person name="Miller A.N."/>
            <person name="Grigoriev I.V."/>
            <person name="Debuchy R."/>
            <person name="Gladieux P."/>
            <person name="Thoren M.H."/>
            <person name="Johannesson H."/>
        </authorList>
    </citation>
    <scope>NUCLEOTIDE SEQUENCE</scope>
    <source>
        <strain evidence="3">CBS 958.72</strain>
    </source>
</reference>
<protein>
    <submittedName>
        <fullName evidence="3">Kinase-like domain-containing protein</fullName>
    </submittedName>
</protein>
<keyword evidence="4" id="KW-1185">Reference proteome</keyword>
<dbReference type="Pfam" id="PF00069">
    <property type="entry name" value="Pkinase"/>
    <property type="match status" value="1"/>
</dbReference>
<dbReference type="EMBL" id="JAULSN010000009">
    <property type="protein sequence ID" value="KAK3365203.1"/>
    <property type="molecule type" value="Genomic_DNA"/>
</dbReference>
<keyword evidence="3" id="KW-0418">Kinase</keyword>
<accession>A0AAE0N031</accession>
<dbReference type="AlphaFoldDB" id="A0AAE0N031"/>
<dbReference type="Gene3D" id="3.30.200.20">
    <property type="entry name" value="Phosphorylase Kinase, domain 1"/>
    <property type="match status" value="1"/>
</dbReference>
<dbReference type="PROSITE" id="PS50011">
    <property type="entry name" value="PROTEIN_KINASE_DOM"/>
    <property type="match status" value="1"/>
</dbReference>
<sequence length="589" mass="65850">MEDTTFVTLTPVSALAKLALSDIVETHINGRQNKYQADDAPLLKNMAVELAMKYDSEVFRLRREITRRGSLEGDSNTGYASESFPESESEAEGASSEDGMVWAGHFFLDFNTSIIDPQLGWTVGRRSPDSDAPSPDLSLCRTSFAKQHHIGMRIFNARFNFAPDTRGLCISLVRGRASARLTVDGTPVKGKLHSLNKHKSVISFGGQLDYELEYTPFASGKDNTFYQLRNKRLEEAGAPEHVDVDMRTPLQVTRTIGPWTVGKPLGRGGQGRVFFGSNSDNEAVALKIVQPTTDDEEGLVLREVSINEMLTNLAQEKDTAGRILRQVEVIYSNSEVVSVHKPVVGSTFCSLIPQSSENDRGMSMEAARVFRDALLGVQILHHAGWVHRDLKPANIGLIGTPQRSVLLDNGTAGFIGEPGGFLRPMPACGGTIPYLAPEREMEPYNYSVDIWAMGVIGYGMMYGKYPFVKFSQNPWRFDRRQYEYERRLFAEKYEESMATLAGDYYQACNSPVPGYIHLGALLKKMLRYQWAKDNNETRINIDEVLSDPNWRELGELPDVSRAEAIRVRLEYINNGREKGGPRPLYVRGI</sequence>
<dbReference type="SMART" id="SM00220">
    <property type="entry name" value="S_TKc"/>
    <property type="match status" value="1"/>
</dbReference>
<dbReference type="InterPro" id="IPR011009">
    <property type="entry name" value="Kinase-like_dom_sf"/>
</dbReference>
<evidence type="ECO:0000313" key="4">
    <source>
        <dbReference type="Proteomes" id="UP001287356"/>
    </source>
</evidence>
<dbReference type="Proteomes" id="UP001287356">
    <property type="component" value="Unassembled WGS sequence"/>
</dbReference>